<dbReference type="Pfam" id="PF00657">
    <property type="entry name" value="Lipase_GDSL"/>
    <property type="match status" value="1"/>
</dbReference>
<comment type="caution">
    <text evidence="3">The sequence shown here is derived from an EMBL/GenBank/DDBJ whole genome shotgun (WGS) entry which is preliminary data.</text>
</comment>
<reference evidence="3 4" key="1">
    <citation type="submission" date="2017-11" db="EMBL/GenBank/DDBJ databases">
        <title>De novo assembly and phasing of dikaryotic genomes from two isolates of Puccinia coronata f. sp. avenae, the causal agent of oat crown rust.</title>
        <authorList>
            <person name="Miller M.E."/>
            <person name="Zhang Y."/>
            <person name="Omidvar V."/>
            <person name="Sperschneider J."/>
            <person name="Schwessinger B."/>
            <person name="Raley C."/>
            <person name="Palmer J.M."/>
            <person name="Garnica D."/>
            <person name="Upadhyaya N."/>
            <person name="Rathjen J."/>
            <person name="Taylor J.M."/>
            <person name="Park R.F."/>
            <person name="Dodds P.N."/>
            <person name="Hirsch C.D."/>
            <person name="Kianian S.F."/>
            <person name="Figueroa M."/>
        </authorList>
    </citation>
    <scope>NUCLEOTIDE SEQUENCE [LARGE SCALE GENOMIC DNA]</scope>
    <source>
        <strain evidence="3">12SD80</strain>
    </source>
</reference>
<dbReference type="SUPFAM" id="SSF52266">
    <property type="entry name" value="SGNH hydrolase"/>
    <property type="match status" value="1"/>
</dbReference>
<dbReference type="Gene3D" id="3.40.50.1110">
    <property type="entry name" value="SGNH hydrolase"/>
    <property type="match status" value="1"/>
</dbReference>
<dbReference type="AlphaFoldDB" id="A0A2N5V8C7"/>
<evidence type="ECO:0008006" key="5">
    <source>
        <dbReference type="Google" id="ProtNLM"/>
    </source>
</evidence>
<evidence type="ECO:0000256" key="2">
    <source>
        <dbReference type="SAM" id="MobiDB-lite"/>
    </source>
</evidence>
<comment type="similarity">
    <text evidence="1">Belongs to the 'GDSL' lipolytic enzyme family.</text>
</comment>
<dbReference type="GO" id="GO:0016788">
    <property type="term" value="F:hydrolase activity, acting on ester bonds"/>
    <property type="evidence" value="ECO:0007669"/>
    <property type="project" value="InterPro"/>
</dbReference>
<dbReference type="Proteomes" id="UP000235392">
    <property type="component" value="Unassembled WGS sequence"/>
</dbReference>
<evidence type="ECO:0000313" key="4">
    <source>
        <dbReference type="Proteomes" id="UP000235392"/>
    </source>
</evidence>
<dbReference type="EMBL" id="PGCI01000041">
    <property type="protein sequence ID" value="PLW46244.1"/>
    <property type="molecule type" value="Genomic_DNA"/>
</dbReference>
<accession>A0A2N5V8C7</accession>
<dbReference type="InterPro" id="IPR001087">
    <property type="entry name" value="GDSL"/>
</dbReference>
<feature type="region of interest" description="Disordered" evidence="2">
    <location>
        <begin position="41"/>
        <end position="69"/>
    </location>
</feature>
<evidence type="ECO:0000313" key="3">
    <source>
        <dbReference type="EMBL" id="PLW46244.1"/>
    </source>
</evidence>
<organism evidence="3 4">
    <name type="scientific">Puccinia coronata f. sp. avenae</name>
    <dbReference type="NCBI Taxonomy" id="200324"/>
    <lineage>
        <taxon>Eukaryota</taxon>
        <taxon>Fungi</taxon>
        <taxon>Dikarya</taxon>
        <taxon>Basidiomycota</taxon>
        <taxon>Pucciniomycotina</taxon>
        <taxon>Pucciniomycetes</taxon>
        <taxon>Pucciniales</taxon>
        <taxon>Pucciniaceae</taxon>
        <taxon>Puccinia</taxon>
    </lineage>
</organism>
<sequence length="292" mass="32209">MAIQPQCGTLSSDKFVNFNTGVQLDQIKTIYSFGDSWTATGNSKGGRPKRAVPKGSDPKYGGRASNGPMWTEDLATDERKLKSYAVGGATVDRTLWSARAQNTDMVSHVDTFINQDSSVETESSLATIFYGINDYSASKAGPGTLDQDVKQLLNQTNRLINAGLKKFIVVSPPFKRDKLDKFDSSVWNGFKKLKESKSIEFAYVDLGALFAAIQDNPSSFGYKSLESCLKSTKTTEGGCQDPDEYLYWIPSHPQYQTHRLISEWVQAVLKKCGPSSSSSRFSETRTLKADQS</sequence>
<evidence type="ECO:0000256" key="1">
    <source>
        <dbReference type="ARBA" id="ARBA00008668"/>
    </source>
</evidence>
<proteinExistence type="inferred from homology"/>
<gene>
    <name evidence="3" type="ORF">PCASD_03749</name>
</gene>
<dbReference type="PANTHER" id="PTHR22835">
    <property type="entry name" value="ZINC FINGER FYVE DOMAIN CONTAINING PROTEIN"/>
    <property type="match status" value="1"/>
</dbReference>
<name>A0A2N5V8C7_9BASI</name>
<protein>
    <recommendedName>
        <fullName evidence="5">SGNH hydrolase-type esterase domain-containing protein</fullName>
    </recommendedName>
</protein>
<dbReference type="InterPro" id="IPR036514">
    <property type="entry name" value="SGNH_hydro_sf"/>
</dbReference>